<evidence type="ECO:0000256" key="1">
    <source>
        <dbReference type="SAM" id="MobiDB-lite"/>
    </source>
</evidence>
<feature type="transmembrane region" description="Helical" evidence="2">
    <location>
        <begin position="12"/>
        <end position="33"/>
    </location>
</feature>
<dbReference type="Proteomes" id="UP000605986">
    <property type="component" value="Unassembled WGS sequence"/>
</dbReference>
<name>A0A8H4KJN8_9HYPO</name>
<evidence type="ECO:0000313" key="5">
    <source>
        <dbReference type="Proteomes" id="UP000605986"/>
    </source>
</evidence>
<feature type="transmembrane region" description="Helical" evidence="2">
    <location>
        <begin position="45"/>
        <end position="66"/>
    </location>
</feature>
<sequence length="282" mass="31956">MFGQRVWGPGMIFLQILRVLTIISLLTAGAAYWVLIIKINTSKGWFFFEILSHAIMSLISICLIISELPFWRSFFANHWPVFSDEHGLCWLGVGLLLVGTNLLGNLNSPYHASDEMGLPFWRLVLASGILTCTFGVLNLISTLIFRGKNVNARKIRANGSLADEESFGKPHSNYSASLTNSERPKKTFMSFFWNRNRGGGSTATRPHISQPIARERDLERNAPPHYEQHHEPAYGSRPSHDSEEDRRSPIVPEVRRPDTALHPMNIRPHSPSMYSEAHMSRF</sequence>
<keyword evidence="2" id="KW-0812">Transmembrane</keyword>
<accession>A0A8H4KJN8</accession>
<proteinExistence type="predicted"/>
<evidence type="ECO:0000256" key="2">
    <source>
        <dbReference type="SAM" id="Phobius"/>
    </source>
</evidence>
<reference evidence="4" key="1">
    <citation type="submission" date="2020-01" db="EMBL/GenBank/DDBJ databases">
        <title>Identification and distribution of gene clusters putatively required for synthesis of sphingolipid metabolism inhibitors in phylogenetically diverse species of the filamentous fungus Fusarium.</title>
        <authorList>
            <person name="Kim H.-S."/>
            <person name="Busman M."/>
            <person name="Brown D.W."/>
            <person name="Divon H."/>
            <person name="Uhlig S."/>
            <person name="Proctor R.H."/>
        </authorList>
    </citation>
    <scope>NUCLEOTIDE SEQUENCE</scope>
    <source>
        <strain evidence="4">NRRL 53441</strain>
    </source>
</reference>
<comment type="caution">
    <text evidence="4">The sequence shown here is derived from an EMBL/GenBank/DDBJ whole genome shotgun (WGS) entry which is preliminary data.</text>
</comment>
<dbReference type="InterPro" id="IPR056019">
    <property type="entry name" value="DUF7598"/>
</dbReference>
<evidence type="ECO:0000259" key="3">
    <source>
        <dbReference type="Pfam" id="PF24535"/>
    </source>
</evidence>
<keyword evidence="2" id="KW-1133">Transmembrane helix</keyword>
<protein>
    <recommendedName>
        <fullName evidence="3">DUF7598 domain-containing protein</fullName>
    </recommendedName>
</protein>
<dbReference type="AlphaFoldDB" id="A0A8H4KJN8"/>
<dbReference type="EMBL" id="JAADJG010000221">
    <property type="protein sequence ID" value="KAF4451370.1"/>
    <property type="molecule type" value="Genomic_DNA"/>
</dbReference>
<gene>
    <name evidence="4" type="ORF">F53441_5636</name>
</gene>
<organism evidence="4 5">
    <name type="scientific">Fusarium austroafricanum</name>
    <dbReference type="NCBI Taxonomy" id="2364996"/>
    <lineage>
        <taxon>Eukaryota</taxon>
        <taxon>Fungi</taxon>
        <taxon>Dikarya</taxon>
        <taxon>Ascomycota</taxon>
        <taxon>Pezizomycotina</taxon>
        <taxon>Sordariomycetes</taxon>
        <taxon>Hypocreomycetidae</taxon>
        <taxon>Hypocreales</taxon>
        <taxon>Nectriaceae</taxon>
        <taxon>Fusarium</taxon>
        <taxon>Fusarium concolor species complex</taxon>
    </lineage>
</organism>
<feature type="region of interest" description="Disordered" evidence="1">
    <location>
        <begin position="224"/>
        <end position="282"/>
    </location>
</feature>
<dbReference type="OrthoDB" id="5327148at2759"/>
<evidence type="ECO:0000313" key="4">
    <source>
        <dbReference type="EMBL" id="KAF4451370.1"/>
    </source>
</evidence>
<keyword evidence="2" id="KW-0472">Membrane</keyword>
<feature type="domain" description="DUF7598" evidence="3">
    <location>
        <begin position="10"/>
        <end position="144"/>
    </location>
</feature>
<keyword evidence="5" id="KW-1185">Reference proteome</keyword>
<feature type="compositionally biased region" description="Basic and acidic residues" evidence="1">
    <location>
        <begin position="224"/>
        <end position="259"/>
    </location>
</feature>
<feature type="transmembrane region" description="Helical" evidence="2">
    <location>
        <begin position="124"/>
        <end position="145"/>
    </location>
</feature>
<dbReference type="Pfam" id="PF24535">
    <property type="entry name" value="DUF7598"/>
    <property type="match status" value="1"/>
</dbReference>